<evidence type="ECO:0000256" key="2">
    <source>
        <dbReference type="ARBA" id="ARBA00023125"/>
    </source>
</evidence>
<protein>
    <submittedName>
        <fullName evidence="5">Transcriptional regulator</fullName>
    </submittedName>
</protein>
<organism evidence="5 6">
    <name type="scientific">Chitinophaga silvisoli</name>
    <dbReference type="NCBI Taxonomy" id="2291814"/>
    <lineage>
        <taxon>Bacteria</taxon>
        <taxon>Pseudomonadati</taxon>
        <taxon>Bacteroidota</taxon>
        <taxon>Chitinophagia</taxon>
        <taxon>Chitinophagales</taxon>
        <taxon>Chitinophagaceae</taxon>
        <taxon>Chitinophaga</taxon>
    </lineage>
</organism>
<evidence type="ECO:0000313" key="6">
    <source>
        <dbReference type="Proteomes" id="UP000261174"/>
    </source>
</evidence>
<proteinExistence type="predicted"/>
<dbReference type="InterPro" id="IPR036388">
    <property type="entry name" value="WH-like_DNA-bd_sf"/>
</dbReference>
<evidence type="ECO:0000259" key="4">
    <source>
        <dbReference type="PROSITE" id="PS51118"/>
    </source>
</evidence>
<dbReference type="PROSITE" id="PS51118">
    <property type="entry name" value="HTH_HXLR"/>
    <property type="match status" value="1"/>
</dbReference>
<dbReference type="InterPro" id="IPR036390">
    <property type="entry name" value="WH_DNA-bd_sf"/>
</dbReference>
<dbReference type="Gene3D" id="1.10.10.10">
    <property type="entry name" value="Winged helix-like DNA-binding domain superfamily/Winged helix DNA-binding domain"/>
    <property type="match status" value="1"/>
</dbReference>
<keyword evidence="2" id="KW-0238">DNA-binding</keyword>
<keyword evidence="3" id="KW-0804">Transcription</keyword>
<accession>A0A3E1NTP7</accession>
<evidence type="ECO:0000313" key="5">
    <source>
        <dbReference type="EMBL" id="RFM31128.1"/>
    </source>
</evidence>
<dbReference type="OrthoDB" id="2619345at2"/>
<dbReference type="Pfam" id="PF01638">
    <property type="entry name" value="HxlR"/>
    <property type="match status" value="1"/>
</dbReference>
<evidence type="ECO:0000256" key="3">
    <source>
        <dbReference type="ARBA" id="ARBA00023163"/>
    </source>
</evidence>
<dbReference type="PANTHER" id="PTHR33204">
    <property type="entry name" value="TRANSCRIPTIONAL REGULATOR, MARR FAMILY"/>
    <property type="match status" value="1"/>
</dbReference>
<feature type="domain" description="HTH hxlR-type" evidence="4">
    <location>
        <begin position="11"/>
        <end position="114"/>
    </location>
</feature>
<dbReference type="EMBL" id="QTJV01000016">
    <property type="protein sequence ID" value="RFM31128.1"/>
    <property type="molecule type" value="Genomic_DNA"/>
</dbReference>
<keyword evidence="1" id="KW-0805">Transcription regulation</keyword>
<keyword evidence="6" id="KW-1185">Reference proteome</keyword>
<comment type="caution">
    <text evidence="5">The sequence shown here is derived from an EMBL/GenBank/DDBJ whole genome shotgun (WGS) entry which is preliminary data.</text>
</comment>
<dbReference type="InterPro" id="IPR002577">
    <property type="entry name" value="HTH_HxlR"/>
</dbReference>
<gene>
    <name evidence="5" type="ORF">DXN04_30270</name>
</gene>
<dbReference type="Proteomes" id="UP000261174">
    <property type="component" value="Unassembled WGS sequence"/>
</dbReference>
<reference evidence="5 6" key="1">
    <citation type="submission" date="2018-08" db="EMBL/GenBank/DDBJ databases">
        <title>Chitinophaga sp. K20C18050901, a novel bacterium isolated from forest soil.</title>
        <authorList>
            <person name="Wang C."/>
        </authorList>
    </citation>
    <scope>NUCLEOTIDE SEQUENCE [LARGE SCALE GENOMIC DNA]</scope>
    <source>
        <strain evidence="5 6">K20C18050901</strain>
    </source>
</reference>
<dbReference type="AlphaFoldDB" id="A0A3E1NTP7"/>
<name>A0A3E1NTP7_9BACT</name>
<dbReference type="SUPFAM" id="SSF46785">
    <property type="entry name" value="Winged helix' DNA-binding domain"/>
    <property type="match status" value="1"/>
</dbReference>
<dbReference type="GO" id="GO:0003677">
    <property type="term" value="F:DNA binding"/>
    <property type="evidence" value="ECO:0007669"/>
    <property type="project" value="UniProtKB-KW"/>
</dbReference>
<sequence length="117" mass="13231">MEACKPVLSECMQQMKGIQDALDIFNGKWKIKIMAALTFGPKRYTDLQMIIEGIGTKMLSKELQLLELNGLIRREVIASKPVAVNYVITEYGLTVGPVVRELSHWGNTHRKQVMGRI</sequence>
<evidence type="ECO:0000256" key="1">
    <source>
        <dbReference type="ARBA" id="ARBA00023015"/>
    </source>
</evidence>